<dbReference type="RefSeq" id="WP_344321862.1">
    <property type="nucleotide sequence ID" value="NZ_BAAAKJ010000002.1"/>
</dbReference>
<dbReference type="PANTHER" id="PTHR43811:SF19">
    <property type="entry name" value="39 KDA FK506-BINDING NUCLEAR PROTEIN"/>
    <property type="match status" value="1"/>
</dbReference>
<dbReference type="EMBL" id="BAAAKJ010000002">
    <property type="protein sequence ID" value="GAA1381891.1"/>
    <property type="molecule type" value="Genomic_DNA"/>
</dbReference>
<proteinExistence type="inferred from homology"/>
<reference evidence="9" key="1">
    <citation type="journal article" date="2019" name="Int. J. Syst. Evol. Microbiol.">
        <title>The Global Catalogue of Microorganisms (GCM) 10K type strain sequencing project: providing services to taxonomists for standard genome sequencing and annotation.</title>
        <authorList>
            <consortium name="The Broad Institute Genomics Platform"/>
            <consortium name="The Broad Institute Genome Sequencing Center for Infectious Disease"/>
            <person name="Wu L."/>
            <person name="Ma J."/>
        </authorList>
    </citation>
    <scope>NUCLEOTIDE SEQUENCE [LARGE SCALE GENOMIC DNA]</scope>
    <source>
        <strain evidence="9">JCM 12393</strain>
    </source>
</reference>
<comment type="similarity">
    <text evidence="2 6">Belongs to the FKBP-type PPIase family.</text>
</comment>
<gene>
    <name evidence="8" type="ORF">GCM10009639_00360</name>
</gene>
<evidence type="ECO:0000256" key="5">
    <source>
        <dbReference type="PROSITE-ProRule" id="PRU00277"/>
    </source>
</evidence>
<dbReference type="Proteomes" id="UP001499863">
    <property type="component" value="Unassembled WGS sequence"/>
</dbReference>
<dbReference type="PROSITE" id="PS50059">
    <property type="entry name" value="FKBP_PPIASE"/>
    <property type="match status" value="1"/>
</dbReference>
<accession>A0ABP4I5T6</accession>
<evidence type="ECO:0000313" key="9">
    <source>
        <dbReference type="Proteomes" id="UP001499863"/>
    </source>
</evidence>
<name>A0ABP4I5T6_9ACTN</name>
<feature type="domain" description="PPIase FKBP-type" evidence="7">
    <location>
        <begin position="33"/>
        <end position="121"/>
    </location>
</feature>
<comment type="catalytic activity">
    <reaction evidence="1 5 6">
        <text>[protein]-peptidylproline (omega=180) = [protein]-peptidylproline (omega=0)</text>
        <dbReference type="Rhea" id="RHEA:16237"/>
        <dbReference type="Rhea" id="RHEA-COMP:10747"/>
        <dbReference type="Rhea" id="RHEA-COMP:10748"/>
        <dbReference type="ChEBI" id="CHEBI:83833"/>
        <dbReference type="ChEBI" id="CHEBI:83834"/>
        <dbReference type="EC" id="5.2.1.8"/>
    </reaction>
</comment>
<organism evidence="8 9">
    <name type="scientific">Kitasatospora putterlickiae</name>
    <dbReference type="NCBI Taxonomy" id="221725"/>
    <lineage>
        <taxon>Bacteria</taxon>
        <taxon>Bacillati</taxon>
        <taxon>Actinomycetota</taxon>
        <taxon>Actinomycetes</taxon>
        <taxon>Kitasatosporales</taxon>
        <taxon>Streptomycetaceae</taxon>
        <taxon>Kitasatospora</taxon>
    </lineage>
</organism>
<dbReference type="SUPFAM" id="SSF54534">
    <property type="entry name" value="FKBP-like"/>
    <property type="match status" value="1"/>
</dbReference>
<evidence type="ECO:0000256" key="6">
    <source>
        <dbReference type="RuleBase" id="RU003915"/>
    </source>
</evidence>
<comment type="caution">
    <text evidence="8">The sequence shown here is derived from an EMBL/GenBank/DDBJ whole genome shotgun (WGS) entry which is preliminary data.</text>
</comment>
<sequence length="121" mass="12876">MSKPEIDFPVGDPPAELKIRDITVGTGEEAKPGQVVEVHYVGVTYATGEEFDASWNRGSTFKFPLGGGRVIKGWDQGVAGMKVGGRRELVIPPHLAYGNQSPSPLIPAGSTLIFVVDLISV</sequence>
<evidence type="ECO:0000313" key="8">
    <source>
        <dbReference type="EMBL" id="GAA1381891.1"/>
    </source>
</evidence>
<dbReference type="InterPro" id="IPR001179">
    <property type="entry name" value="PPIase_FKBP_dom"/>
</dbReference>
<evidence type="ECO:0000256" key="1">
    <source>
        <dbReference type="ARBA" id="ARBA00000971"/>
    </source>
</evidence>
<evidence type="ECO:0000259" key="7">
    <source>
        <dbReference type="PROSITE" id="PS50059"/>
    </source>
</evidence>
<dbReference type="GO" id="GO:0016853">
    <property type="term" value="F:isomerase activity"/>
    <property type="evidence" value="ECO:0007669"/>
    <property type="project" value="UniProtKB-KW"/>
</dbReference>
<keyword evidence="9" id="KW-1185">Reference proteome</keyword>
<keyword evidence="3 5" id="KW-0697">Rotamase</keyword>
<dbReference type="PANTHER" id="PTHR43811">
    <property type="entry name" value="FKBP-TYPE PEPTIDYL-PROLYL CIS-TRANS ISOMERASE FKPA"/>
    <property type="match status" value="1"/>
</dbReference>
<keyword evidence="4 5" id="KW-0413">Isomerase</keyword>
<evidence type="ECO:0000256" key="3">
    <source>
        <dbReference type="ARBA" id="ARBA00023110"/>
    </source>
</evidence>
<dbReference type="Gene3D" id="3.10.50.40">
    <property type="match status" value="1"/>
</dbReference>
<evidence type="ECO:0000256" key="4">
    <source>
        <dbReference type="ARBA" id="ARBA00023235"/>
    </source>
</evidence>
<dbReference type="EC" id="5.2.1.8" evidence="6"/>
<dbReference type="Pfam" id="PF00254">
    <property type="entry name" value="FKBP_C"/>
    <property type="match status" value="1"/>
</dbReference>
<evidence type="ECO:0000256" key="2">
    <source>
        <dbReference type="ARBA" id="ARBA00006577"/>
    </source>
</evidence>
<dbReference type="InterPro" id="IPR046357">
    <property type="entry name" value="PPIase_dom_sf"/>
</dbReference>
<protein>
    <recommendedName>
        <fullName evidence="6">Peptidyl-prolyl cis-trans isomerase</fullName>
        <ecNumber evidence="6">5.2.1.8</ecNumber>
    </recommendedName>
</protein>